<reference evidence="3 4" key="1">
    <citation type="submission" date="2021-07" db="EMBL/GenBank/DDBJ databases">
        <title>Actinomadura sp. PM05-2 isolated from lichen.</title>
        <authorList>
            <person name="Somphong A."/>
            <person name="Phongsopitanun W."/>
            <person name="Tanasupawat S."/>
            <person name="Peongsungnone V."/>
        </authorList>
    </citation>
    <scope>NUCLEOTIDE SEQUENCE [LARGE SCALE GENOMIC DNA]</scope>
    <source>
        <strain evidence="3 4">PM05-2</strain>
    </source>
</reference>
<evidence type="ECO:0000313" key="3">
    <source>
        <dbReference type="EMBL" id="MBW8480831.1"/>
    </source>
</evidence>
<dbReference type="PANTHER" id="PTHR40758">
    <property type="entry name" value="CONSERVED PROTEIN"/>
    <property type="match status" value="1"/>
</dbReference>
<dbReference type="RefSeq" id="WP_220162120.1">
    <property type="nucleotide sequence ID" value="NZ_JAIBOA010000001.1"/>
</dbReference>
<dbReference type="Proteomes" id="UP000774570">
    <property type="component" value="Unassembled WGS sequence"/>
</dbReference>
<comment type="caution">
    <text evidence="3">The sequence shown here is derived from an EMBL/GenBank/DDBJ whole genome shotgun (WGS) entry which is preliminary data.</text>
</comment>
<dbReference type="Pfam" id="PF11716">
    <property type="entry name" value="MDMPI_N"/>
    <property type="match status" value="1"/>
</dbReference>
<dbReference type="InterPro" id="IPR024344">
    <property type="entry name" value="MDMPI_metal-binding"/>
</dbReference>
<dbReference type="GO" id="GO:0016853">
    <property type="term" value="F:isomerase activity"/>
    <property type="evidence" value="ECO:0007669"/>
    <property type="project" value="UniProtKB-KW"/>
</dbReference>
<feature type="domain" description="MDMPI C-terminal" evidence="1">
    <location>
        <begin position="155"/>
        <end position="258"/>
    </location>
</feature>
<dbReference type="InterPro" id="IPR010872">
    <property type="entry name" value="MDMPI_C-term_domain"/>
</dbReference>
<evidence type="ECO:0000259" key="2">
    <source>
        <dbReference type="Pfam" id="PF11716"/>
    </source>
</evidence>
<protein>
    <submittedName>
        <fullName evidence="3">Maleylpyruvate isomerase N-terminal domain-containing protein</fullName>
    </submittedName>
</protein>
<sequence length="265" mass="27615">MSEALPPDATWDHARYCAATAAEIAAFGAAARGADPAAPVPTTPGWDVAALVRHLGGTHRWAGGLVATRADRATGRRALGVTFPDDDAALFPWYDEGGVALLDTLRGTPPETPVWTWGSGGDAAWWARRMLHETAVHRADAELAAGARPVVDTAVAVDGVSELLANLPAAAAFAPAIKELGGDGGTIALTAADAGARWTIRLRPEGFTWERADGADGADGSADAEIRAAASDLYLLLWRRRDPADGAAVEGDRALVDRWLAHAAF</sequence>
<dbReference type="Pfam" id="PF07398">
    <property type="entry name" value="MDMPI_C"/>
    <property type="match status" value="1"/>
</dbReference>
<proteinExistence type="predicted"/>
<dbReference type="InterPro" id="IPR017517">
    <property type="entry name" value="Maleyloyr_isom"/>
</dbReference>
<feature type="domain" description="Mycothiol-dependent maleylpyruvate isomerase metal-binding" evidence="2">
    <location>
        <begin position="18"/>
        <end position="141"/>
    </location>
</feature>
<dbReference type="PANTHER" id="PTHR40758:SF1">
    <property type="entry name" value="CONSERVED PROTEIN"/>
    <property type="match status" value="1"/>
</dbReference>
<keyword evidence="4" id="KW-1185">Reference proteome</keyword>
<organism evidence="3 4">
    <name type="scientific">Actinomadura parmotrematis</name>
    <dbReference type="NCBI Taxonomy" id="2864039"/>
    <lineage>
        <taxon>Bacteria</taxon>
        <taxon>Bacillati</taxon>
        <taxon>Actinomycetota</taxon>
        <taxon>Actinomycetes</taxon>
        <taxon>Streptosporangiales</taxon>
        <taxon>Thermomonosporaceae</taxon>
        <taxon>Actinomadura</taxon>
    </lineage>
</organism>
<dbReference type="SUPFAM" id="SSF109854">
    <property type="entry name" value="DinB/YfiT-like putative metalloenzymes"/>
    <property type="match status" value="1"/>
</dbReference>
<dbReference type="EMBL" id="JAIBOA010000001">
    <property type="protein sequence ID" value="MBW8480831.1"/>
    <property type="molecule type" value="Genomic_DNA"/>
</dbReference>
<accession>A0ABS7FKE6</accession>
<dbReference type="NCBIfam" id="TIGR03083">
    <property type="entry name" value="maleylpyruvate isomerase family mycothiol-dependent enzyme"/>
    <property type="match status" value="1"/>
</dbReference>
<evidence type="ECO:0000259" key="1">
    <source>
        <dbReference type="Pfam" id="PF07398"/>
    </source>
</evidence>
<gene>
    <name evidence="3" type="ORF">K1Y72_00525</name>
</gene>
<evidence type="ECO:0000313" key="4">
    <source>
        <dbReference type="Proteomes" id="UP000774570"/>
    </source>
</evidence>
<name>A0ABS7FKE6_9ACTN</name>
<keyword evidence="3" id="KW-0413">Isomerase</keyword>
<dbReference type="InterPro" id="IPR034660">
    <property type="entry name" value="DinB/YfiT-like"/>
</dbReference>